<dbReference type="NCBIfam" id="NF005675">
    <property type="entry name" value="PRK07468.1"/>
    <property type="match status" value="1"/>
</dbReference>
<protein>
    <submittedName>
        <fullName evidence="2">Crotonase/enoyl-CoA hydratase family protein</fullName>
    </submittedName>
</protein>
<gene>
    <name evidence="2" type="ORF">ACFQ4E_11900</name>
</gene>
<dbReference type="EMBL" id="JBHTMU010000019">
    <property type="protein sequence ID" value="MFD1343125.1"/>
    <property type="molecule type" value="Genomic_DNA"/>
</dbReference>
<proteinExistence type="inferred from homology"/>
<dbReference type="Proteomes" id="UP001597135">
    <property type="component" value="Unassembled WGS sequence"/>
</dbReference>
<keyword evidence="3" id="KW-1185">Reference proteome</keyword>
<dbReference type="InterPro" id="IPR001753">
    <property type="entry name" value="Enoyl-CoA_hydra/iso"/>
</dbReference>
<comment type="similarity">
    <text evidence="1">Belongs to the enoyl-CoA hydratase/isomerase family.</text>
</comment>
<name>A0ABW3ZJ92_9RHOB</name>
<dbReference type="RefSeq" id="WP_386803793.1">
    <property type="nucleotide sequence ID" value="NZ_JBHTMU010000019.1"/>
</dbReference>
<evidence type="ECO:0000313" key="3">
    <source>
        <dbReference type="Proteomes" id="UP001597135"/>
    </source>
</evidence>
<evidence type="ECO:0000256" key="1">
    <source>
        <dbReference type="ARBA" id="ARBA00005254"/>
    </source>
</evidence>
<dbReference type="SUPFAM" id="SSF52096">
    <property type="entry name" value="ClpP/crotonase"/>
    <property type="match status" value="1"/>
</dbReference>
<dbReference type="PANTHER" id="PTHR42964">
    <property type="entry name" value="ENOYL-COA HYDRATASE"/>
    <property type="match status" value="1"/>
</dbReference>
<dbReference type="InterPro" id="IPR051683">
    <property type="entry name" value="Enoyl-CoA_Hydratase/Isomerase"/>
</dbReference>
<sequence>MTYETLDLARDDRGVVTVTLNLPETRNAMSGAMIAELTDLAGALGDDGSMRAVVLAGAGKVFCAGGDLTWMKAQIAADRATRIREATKLAQMLRALNEMPKPLIGKLHGAALGGGVGLACVCDVALAATGTRFGLTETRLGLIPATIGPYVLARMGEGRARRVFMSARLFEAEEAAELGIIARAVPPEDLDDAIEAEVLPYLSVAPKAVGAAKALARSLGPRIDDAVIEDTIRRLADTWEGEEAAHGIGAFLDKTPPRWA</sequence>
<dbReference type="InterPro" id="IPR014748">
    <property type="entry name" value="Enoyl-CoA_hydra_C"/>
</dbReference>
<dbReference type="InterPro" id="IPR029045">
    <property type="entry name" value="ClpP/crotonase-like_dom_sf"/>
</dbReference>
<dbReference type="Pfam" id="PF00378">
    <property type="entry name" value="ECH_1"/>
    <property type="match status" value="1"/>
</dbReference>
<reference evidence="3" key="1">
    <citation type="journal article" date="2019" name="Int. J. Syst. Evol. Microbiol.">
        <title>The Global Catalogue of Microorganisms (GCM) 10K type strain sequencing project: providing services to taxonomists for standard genome sequencing and annotation.</title>
        <authorList>
            <consortium name="The Broad Institute Genomics Platform"/>
            <consortium name="The Broad Institute Genome Sequencing Center for Infectious Disease"/>
            <person name="Wu L."/>
            <person name="Ma J."/>
        </authorList>
    </citation>
    <scope>NUCLEOTIDE SEQUENCE [LARGE SCALE GENOMIC DNA]</scope>
    <source>
        <strain evidence="3">CCUG 62953</strain>
    </source>
</reference>
<accession>A0ABW3ZJ92</accession>
<organism evidence="2 3">
    <name type="scientific">Litorisediminicola beolgyonensis</name>
    <dbReference type="NCBI Taxonomy" id="1173614"/>
    <lineage>
        <taxon>Bacteria</taxon>
        <taxon>Pseudomonadati</taxon>
        <taxon>Pseudomonadota</taxon>
        <taxon>Alphaproteobacteria</taxon>
        <taxon>Rhodobacterales</taxon>
        <taxon>Paracoccaceae</taxon>
        <taxon>Litorisediminicola</taxon>
    </lineage>
</organism>
<comment type="caution">
    <text evidence="2">The sequence shown here is derived from an EMBL/GenBank/DDBJ whole genome shotgun (WGS) entry which is preliminary data.</text>
</comment>
<dbReference type="Gene3D" id="1.10.12.10">
    <property type="entry name" value="Lyase 2-enoyl-coa Hydratase, Chain A, domain 2"/>
    <property type="match status" value="1"/>
</dbReference>
<dbReference type="CDD" id="cd06558">
    <property type="entry name" value="crotonase-like"/>
    <property type="match status" value="1"/>
</dbReference>
<dbReference type="PANTHER" id="PTHR42964:SF1">
    <property type="entry name" value="POLYKETIDE BIOSYNTHESIS ENOYL-COA HYDRATASE PKSH-RELATED"/>
    <property type="match status" value="1"/>
</dbReference>
<evidence type="ECO:0000313" key="2">
    <source>
        <dbReference type="EMBL" id="MFD1343125.1"/>
    </source>
</evidence>
<dbReference type="Gene3D" id="3.90.226.10">
    <property type="entry name" value="2-enoyl-CoA Hydratase, Chain A, domain 1"/>
    <property type="match status" value="1"/>
</dbReference>